<evidence type="ECO:0000259" key="7">
    <source>
        <dbReference type="SMART" id="SM01072"/>
    </source>
</evidence>
<dbReference type="InterPro" id="IPR041569">
    <property type="entry name" value="AAA_lid_3"/>
</dbReference>
<dbReference type="Gene3D" id="2.40.40.20">
    <property type="match status" value="1"/>
</dbReference>
<dbReference type="SUPFAM" id="SSF54585">
    <property type="entry name" value="Cdc48 domain 2-like"/>
    <property type="match status" value="1"/>
</dbReference>
<dbReference type="InterPro" id="IPR004201">
    <property type="entry name" value="Cdc48_dom2"/>
</dbReference>
<name>A0A0H0XRF2_9SPHN</name>
<evidence type="ECO:0000256" key="5">
    <source>
        <dbReference type="RuleBase" id="RU003651"/>
    </source>
</evidence>
<keyword evidence="2" id="KW-0677">Repeat</keyword>
<dbReference type="Gene3D" id="3.10.330.10">
    <property type="match status" value="1"/>
</dbReference>
<feature type="domain" description="AAA+ ATPase" evidence="6">
    <location>
        <begin position="513"/>
        <end position="651"/>
    </location>
</feature>
<dbReference type="OrthoDB" id="9809379at2"/>
<dbReference type="Gene3D" id="3.40.50.300">
    <property type="entry name" value="P-loop containing nucleotide triphosphate hydrolases"/>
    <property type="match status" value="2"/>
</dbReference>
<dbReference type="STRING" id="874156.GCA_001021555_00219"/>
<proteinExistence type="inferred from homology"/>
<dbReference type="GO" id="GO:0005737">
    <property type="term" value="C:cytoplasm"/>
    <property type="evidence" value="ECO:0007669"/>
    <property type="project" value="UniProtKB-ARBA"/>
</dbReference>
<keyword evidence="4 5" id="KW-0067">ATP-binding</keyword>
<feature type="domain" description="AAA+ ATPase" evidence="6">
    <location>
        <begin position="240"/>
        <end position="376"/>
    </location>
</feature>
<keyword evidence="3 5" id="KW-0547">Nucleotide-binding</keyword>
<dbReference type="InterPro" id="IPR003593">
    <property type="entry name" value="AAA+_ATPase"/>
</dbReference>
<dbReference type="Pfam" id="PF00004">
    <property type="entry name" value="AAA"/>
    <property type="match status" value="2"/>
</dbReference>
<dbReference type="SMART" id="SM01073">
    <property type="entry name" value="CDC48_N"/>
    <property type="match status" value="1"/>
</dbReference>
<dbReference type="FunFam" id="1.10.8.60:FF:000057">
    <property type="entry name" value="AAA family ATPase, CDC48 subfamily"/>
    <property type="match status" value="1"/>
</dbReference>
<dbReference type="AlphaFoldDB" id="A0A0H0XRF2"/>
<dbReference type="SUPFAM" id="SSF50692">
    <property type="entry name" value="ADC-like"/>
    <property type="match status" value="1"/>
</dbReference>
<dbReference type="InterPro" id="IPR050168">
    <property type="entry name" value="AAA_ATPase_domain"/>
</dbReference>
<dbReference type="EMBL" id="LBHU01000001">
    <property type="protein sequence ID" value="KLI64914.1"/>
    <property type="molecule type" value="Genomic_DNA"/>
</dbReference>
<gene>
    <name evidence="9" type="ORF">AAV99_05285</name>
</gene>
<evidence type="ECO:0000259" key="8">
    <source>
        <dbReference type="SMART" id="SM01073"/>
    </source>
</evidence>
<dbReference type="InterPro" id="IPR005938">
    <property type="entry name" value="AAA_ATPase_CDC48"/>
</dbReference>
<dbReference type="FunFam" id="3.40.50.300:FF:000012">
    <property type="entry name" value="Transitional endoplasmic reticulum ATPase"/>
    <property type="match status" value="1"/>
</dbReference>
<dbReference type="GO" id="GO:0005524">
    <property type="term" value="F:ATP binding"/>
    <property type="evidence" value="ECO:0007669"/>
    <property type="project" value="UniProtKB-KW"/>
</dbReference>
<dbReference type="InterPro" id="IPR003338">
    <property type="entry name" value="CDC4_N-term_subdom"/>
</dbReference>
<evidence type="ECO:0000256" key="4">
    <source>
        <dbReference type="ARBA" id="ARBA00022840"/>
    </source>
</evidence>
<dbReference type="CDD" id="cd19503">
    <property type="entry name" value="RecA-like_CDC48_NLV2_r1-like"/>
    <property type="match status" value="1"/>
</dbReference>
<evidence type="ECO:0000313" key="9">
    <source>
        <dbReference type="EMBL" id="KLI64914.1"/>
    </source>
</evidence>
<reference evidence="9 10" key="1">
    <citation type="submission" date="2015-04" db="EMBL/GenBank/DDBJ databases">
        <title>The draft genome sequence of Erythrobacter marinus HWDM-33.</title>
        <authorList>
            <person name="Zhuang L."/>
            <person name="Liu Y."/>
            <person name="Shao Z."/>
        </authorList>
    </citation>
    <scope>NUCLEOTIDE SEQUENCE [LARGE SCALE GENOMIC DNA]</scope>
    <source>
        <strain evidence="9 10">HWDM-33</strain>
    </source>
</reference>
<dbReference type="Pfam" id="PF02359">
    <property type="entry name" value="CDC48_N"/>
    <property type="match status" value="1"/>
</dbReference>
<dbReference type="Pfam" id="PF17862">
    <property type="entry name" value="AAA_lid_3"/>
    <property type="match status" value="2"/>
</dbReference>
<accession>A0A0H0XRF2</accession>
<sequence length="768" mass="84112">MAEDASADIETGTVRLQVAAARQEESGRGVVRMPRSAFQTLGITEGDFVEIEGKRVTVAIAAAAYDEDEALDVIRLDGLQRGNAETSSGEHVIVRRATSKPATRVVFAPSQREMRLQGPTEALKRVFFKKPLTAGDLVATHGQQPVQNVPAEVRRMFNAPAYALTQIRLQVVSTTPKGIVHIDENTEVELRAEFEEPRDARGMINYDDVGGMEDTIKQLREMVELPLRYPELFTRLGVDPPKGVLLHGPPGTGKTRLAQAVANESDAEFFIINGPEIMGSAYGESEKRLREVFEEAERSQPAIIFIDEIDSITPKRENVQGEAEKRLVAQLLTLMDGLHARANLVVIAATNRPDAIDEALRRPGRFDREIIIGVPDDNGRREILAIHTRGMPLGEGVDLMELARSTHGFVGADLAALTREAAIEAVRRIMPKIDLDAREIPPEVLDELCVEKGDFREALKRVQPSAMREVMVQAPTVGWSDLGGLDEAIDKLKEGVELPLKNPQAFEAIGIRPAKGFLLYGPPGTGKTLLAKAVAKEAEANFISMKSSDLLSKWYGESEQQIAKMFARARAVAPCVVFIDEIDSLVPARGSGAGEPQVTARVVNTILAEMDGMEELSSIVVIGATNRPTLVDPALLRPGRFDELVYVGAPDEAGRNHILKIHTKNMPLADDVDLTKIAAEAERFTGADLEDVVRRAGLSAIRRSEGAPKNVTAQDFVEAMKDSRATVTAKMEAEYKKMKGELKARAMEVRPIGFLTDDMLKSTRDEKH</sequence>
<comment type="similarity">
    <text evidence="1">Belongs to the AAA ATPase family. CDC48 subfamily.</text>
</comment>
<dbReference type="FunFam" id="2.40.40.20:FF:000007">
    <property type="entry name" value="AAA family ATPase"/>
    <property type="match status" value="1"/>
</dbReference>
<feature type="domain" description="CDC48" evidence="7">
    <location>
        <begin position="115"/>
        <end position="197"/>
    </location>
</feature>
<dbReference type="InterPro" id="IPR003960">
    <property type="entry name" value="ATPase_AAA_CS"/>
</dbReference>
<evidence type="ECO:0000256" key="3">
    <source>
        <dbReference type="ARBA" id="ARBA00022741"/>
    </source>
</evidence>
<evidence type="ECO:0000313" key="10">
    <source>
        <dbReference type="Proteomes" id="UP000053455"/>
    </source>
</evidence>
<dbReference type="SUPFAM" id="SSF52540">
    <property type="entry name" value="P-loop containing nucleoside triphosphate hydrolases"/>
    <property type="match status" value="2"/>
</dbReference>
<comment type="caution">
    <text evidence="9">The sequence shown here is derived from an EMBL/GenBank/DDBJ whole genome shotgun (WGS) entry which is preliminary data.</text>
</comment>
<dbReference type="Pfam" id="PF02933">
    <property type="entry name" value="CDC48_2"/>
    <property type="match status" value="1"/>
</dbReference>
<feature type="domain" description="CDC48 N-terminal subdomain" evidence="8">
    <location>
        <begin position="15"/>
        <end position="100"/>
    </location>
</feature>
<dbReference type="InterPro" id="IPR009010">
    <property type="entry name" value="Asp_de-COase-like_dom_sf"/>
</dbReference>
<evidence type="ECO:0000256" key="1">
    <source>
        <dbReference type="ARBA" id="ARBA00009833"/>
    </source>
</evidence>
<dbReference type="SMART" id="SM00382">
    <property type="entry name" value="AAA"/>
    <property type="match status" value="2"/>
</dbReference>
<dbReference type="GO" id="GO:0016887">
    <property type="term" value="F:ATP hydrolysis activity"/>
    <property type="evidence" value="ECO:0007669"/>
    <property type="project" value="InterPro"/>
</dbReference>
<keyword evidence="10" id="KW-1185">Reference proteome</keyword>
<dbReference type="PANTHER" id="PTHR23077">
    <property type="entry name" value="AAA-FAMILY ATPASE"/>
    <property type="match status" value="1"/>
</dbReference>
<dbReference type="NCBIfam" id="TIGR01243">
    <property type="entry name" value="CDC48"/>
    <property type="match status" value="1"/>
</dbReference>
<dbReference type="InterPro" id="IPR003959">
    <property type="entry name" value="ATPase_AAA_core"/>
</dbReference>
<dbReference type="InterPro" id="IPR029067">
    <property type="entry name" value="CDC48_domain_2-like_sf"/>
</dbReference>
<dbReference type="InterPro" id="IPR027417">
    <property type="entry name" value="P-loop_NTPase"/>
</dbReference>
<dbReference type="Gene3D" id="1.10.8.60">
    <property type="match status" value="2"/>
</dbReference>
<dbReference type="FunFam" id="3.40.50.300:FF:000018">
    <property type="entry name" value="Cell division control 48"/>
    <property type="match status" value="1"/>
</dbReference>
<dbReference type="RefSeq" id="WP_047092783.1">
    <property type="nucleotide sequence ID" value="NZ_LBHU01000001.1"/>
</dbReference>
<organism evidence="9 10">
    <name type="scientific">Aurantiacibacter marinus</name>
    <dbReference type="NCBI Taxonomy" id="874156"/>
    <lineage>
        <taxon>Bacteria</taxon>
        <taxon>Pseudomonadati</taxon>
        <taxon>Pseudomonadota</taxon>
        <taxon>Alphaproteobacteria</taxon>
        <taxon>Sphingomonadales</taxon>
        <taxon>Erythrobacteraceae</taxon>
        <taxon>Aurantiacibacter</taxon>
    </lineage>
</organism>
<evidence type="ECO:0000256" key="2">
    <source>
        <dbReference type="ARBA" id="ARBA00022737"/>
    </source>
</evidence>
<protein>
    <submittedName>
        <fullName evidence="9">ATPase AAA</fullName>
    </submittedName>
</protein>
<dbReference type="PROSITE" id="PS00674">
    <property type="entry name" value="AAA"/>
    <property type="match status" value="2"/>
</dbReference>
<dbReference type="PANTHER" id="PTHR23077:SF171">
    <property type="entry name" value="NUCLEAR VALOSIN-CONTAINING PROTEIN-LIKE"/>
    <property type="match status" value="1"/>
</dbReference>
<dbReference type="SMART" id="SM01072">
    <property type="entry name" value="CDC48_2"/>
    <property type="match status" value="1"/>
</dbReference>
<evidence type="ECO:0000259" key="6">
    <source>
        <dbReference type="SMART" id="SM00382"/>
    </source>
</evidence>
<dbReference type="PATRIC" id="fig|874156.12.peg.1096"/>
<dbReference type="Proteomes" id="UP000053455">
    <property type="component" value="Unassembled WGS sequence"/>
</dbReference>